<name>F7YYE5_9THEM</name>
<dbReference type="eggNOG" id="COG0340">
    <property type="taxonomic scope" value="Bacteria"/>
</dbReference>
<dbReference type="Proteomes" id="UP000006804">
    <property type="component" value="Chromosome"/>
</dbReference>
<dbReference type="CDD" id="cd16442">
    <property type="entry name" value="BPL"/>
    <property type="match status" value="1"/>
</dbReference>
<proteinExistence type="predicted"/>
<dbReference type="GO" id="GO:0005737">
    <property type="term" value="C:cytoplasm"/>
    <property type="evidence" value="ECO:0007669"/>
    <property type="project" value="TreeGrafter"/>
</dbReference>
<dbReference type="Gene3D" id="3.30.930.10">
    <property type="entry name" value="Bira Bifunctional Protein, Domain 2"/>
    <property type="match status" value="1"/>
</dbReference>
<keyword evidence="4" id="KW-1185">Reference proteome</keyword>
<dbReference type="KEGG" id="tta:Theth_0885"/>
<sequence length="237" mass="26772">MIGDKIIFLPIIGSTNDFLKENFDKFPSGTVVVAEVQTKGRGRNNRTWVSPEGGLWFSILFKPKKKVKPTFFTKAACVAINKALNQIGVENKIKWPNDIYVKAKKLCGILTETIFEGQHPKVIICGIGINVNNQIPEELSDKAVSLSQITGRPHDLKKLLKLLLTKINYIVKKYSTKPEALTRVWKERLMQKEGDEIRFLLDGKFVNGKILEIEDEFIVVEVDGKSLKLFSLDVIVT</sequence>
<organism evidence="3 4">
    <name type="scientific">Pseudothermotoga thermarum DSM 5069</name>
    <dbReference type="NCBI Taxonomy" id="688269"/>
    <lineage>
        <taxon>Bacteria</taxon>
        <taxon>Thermotogati</taxon>
        <taxon>Thermotogota</taxon>
        <taxon>Thermotogae</taxon>
        <taxon>Thermotogales</taxon>
        <taxon>Thermotogaceae</taxon>
        <taxon>Pseudothermotoga</taxon>
    </lineage>
</organism>
<dbReference type="InterPro" id="IPR004143">
    <property type="entry name" value="BPL_LPL_catalytic"/>
</dbReference>
<dbReference type="NCBIfam" id="TIGR00121">
    <property type="entry name" value="birA_ligase"/>
    <property type="match status" value="1"/>
</dbReference>
<evidence type="ECO:0000259" key="2">
    <source>
        <dbReference type="PROSITE" id="PS51733"/>
    </source>
</evidence>
<dbReference type="EMBL" id="CP002351">
    <property type="protein sequence ID" value="AEH50969.1"/>
    <property type="molecule type" value="Genomic_DNA"/>
</dbReference>
<dbReference type="PANTHER" id="PTHR12835:SF5">
    <property type="entry name" value="BIOTIN--PROTEIN LIGASE"/>
    <property type="match status" value="1"/>
</dbReference>
<dbReference type="GO" id="GO:0004077">
    <property type="term" value="F:biotin--[biotin carboxyl-carrier protein] ligase activity"/>
    <property type="evidence" value="ECO:0007669"/>
    <property type="project" value="InterPro"/>
</dbReference>
<dbReference type="AlphaFoldDB" id="F7YYE5"/>
<dbReference type="STRING" id="688269.Theth_0885"/>
<protein>
    <submittedName>
        <fullName evidence="3">Biotin/acetyl-CoA-carboxylase ligase</fullName>
    </submittedName>
</protein>
<accession>F7YYE5</accession>
<dbReference type="PATRIC" id="fig|688269.3.peg.909"/>
<dbReference type="PROSITE" id="PS51733">
    <property type="entry name" value="BPL_LPL_CATALYTIC"/>
    <property type="match status" value="1"/>
</dbReference>
<dbReference type="InterPro" id="IPR045864">
    <property type="entry name" value="aa-tRNA-synth_II/BPL/LPL"/>
</dbReference>
<feature type="domain" description="BPL/LPL catalytic" evidence="2">
    <location>
        <begin position="1"/>
        <end position="175"/>
    </location>
</feature>
<dbReference type="OrthoDB" id="9807064at2"/>
<reference evidence="3 4" key="1">
    <citation type="submission" date="2010-11" db="EMBL/GenBank/DDBJ databases">
        <title>The complete genome of Thermotoga thermarum DSM 5069.</title>
        <authorList>
            <consortium name="US DOE Joint Genome Institute (JGI-PGF)"/>
            <person name="Lucas S."/>
            <person name="Copeland A."/>
            <person name="Lapidus A."/>
            <person name="Bruce D."/>
            <person name="Goodwin L."/>
            <person name="Pitluck S."/>
            <person name="Kyrpides N."/>
            <person name="Mavromatis K."/>
            <person name="Ivanova N."/>
            <person name="Zeytun A."/>
            <person name="Brettin T."/>
            <person name="Detter J.C."/>
            <person name="Tapia R."/>
            <person name="Han C."/>
            <person name="Land M."/>
            <person name="Hauser L."/>
            <person name="Markowitz V."/>
            <person name="Cheng J.-F."/>
            <person name="Hugenholtz P."/>
            <person name="Woyke T."/>
            <person name="Wu D."/>
            <person name="Spring S."/>
            <person name="Schroeder M."/>
            <person name="Brambilla E."/>
            <person name="Klenk H.-P."/>
            <person name="Eisen J.A."/>
        </authorList>
    </citation>
    <scope>NUCLEOTIDE SEQUENCE [LARGE SCALE GENOMIC DNA]</scope>
    <source>
        <strain evidence="3 4">DSM 5069</strain>
    </source>
</reference>
<dbReference type="SUPFAM" id="SSF55681">
    <property type="entry name" value="Class II aaRS and biotin synthetases"/>
    <property type="match status" value="1"/>
</dbReference>
<dbReference type="RefSeq" id="WP_013932191.1">
    <property type="nucleotide sequence ID" value="NC_015707.1"/>
</dbReference>
<keyword evidence="1 3" id="KW-0436">Ligase</keyword>
<dbReference type="InterPro" id="IPR004408">
    <property type="entry name" value="Biotin_CoA_COase_ligase"/>
</dbReference>
<dbReference type="Pfam" id="PF03099">
    <property type="entry name" value="BPL_LplA_LipB"/>
    <property type="match status" value="1"/>
</dbReference>
<evidence type="ECO:0000256" key="1">
    <source>
        <dbReference type="ARBA" id="ARBA00022598"/>
    </source>
</evidence>
<dbReference type="PANTHER" id="PTHR12835">
    <property type="entry name" value="BIOTIN PROTEIN LIGASE"/>
    <property type="match status" value="1"/>
</dbReference>
<evidence type="ECO:0000313" key="4">
    <source>
        <dbReference type="Proteomes" id="UP000006804"/>
    </source>
</evidence>
<gene>
    <name evidence="3" type="ORF">Theth_0885</name>
</gene>
<dbReference type="HOGENOM" id="CLU_051096_3_0_0"/>
<evidence type="ECO:0000313" key="3">
    <source>
        <dbReference type="EMBL" id="AEH50969.1"/>
    </source>
</evidence>